<protein>
    <submittedName>
        <fullName evidence="2">Uncharacterized protein</fullName>
    </submittedName>
</protein>
<comment type="caution">
    <text evidence="2">The sequence shown here is derived from an EMBL/GenBank/DDBJ whole genome shotgun (WGS) entry which is preliminary data.</text>
</comment>
<organism evidence="2 3">
    <name type="scientific">Longispora fulva</name>
    <dbReference type="NCBI Taxonomy" id="619741"/>
    <lineage>
        <taxon>Bacteria</taxon>
        <taxon>Bacillati</taxon>
        <taxon>Actinomycetota</taxon>
        <taxon>Actinomycetes</taxon>
        <taxon>Micromonosporales</taxon>
        <taxon>Micromonosporaceae</taxon>
        <taxon>Longispora</taxon>
    </lineage>
</organism>
<dbReference type="EMBL" id="JADOUF010000001">
    <property type="protein sequence ID" value="MBG6136741.1"/>
    <property type="molecule type" value="Genomic_DNA"/>
</dbReference>
<proteinExistence type="predicted"/>
<dbReference type="RefSeq" id="WP_197003676.1">
    <property type="nucleotide sequence ID" value="NZ_BONS01000016.1"/>
</dbReference>
<gene>
    <name evidence="2" type="ORF">IW245_002935</name>
</gene>
<evidence type="ECO:0000313" key="2">
    <source>
        <dbReference type="EMBL" id="MBG6136741.1"/>
    </source>
</evidence>
<keyword evidence="3" id="KW-1185">Reference proteome</keyword>
<evidence type="ECO:0000313" key="3">
    <source>
        <dbReference type="Proteomes" id="UP000622552"/>
    </source>
</evidence>
<accession>A0A8J7GT81</accession>
<dbReference type="Proteomes" id="UP000622552">
    <property type="component" value="Unassembled WGS sequence"/>
</dbReference>
<name>A0A8J7GT81_9ACTN</name>
<sequence length="180" mass="19950">MGKLSSYGPPGRLTDLNDVGCKMWNVFISDSVDQAAKGPDPKEIVNDSPRPQFYNLTTRDTAADAVDATVRWTAFPRRVQVHSTSDNQRWQRADASRDVQDEYCEWSVERDAHQKVTRVTFTCEGPEYWDVLAQTSPDKVLELYRTHINPAVLHATSSTRSTTTSAATSGTTPPATGPCT</sequence>
<evidence type="ECO:0000256" key="1">
    <source>
        <dbReference type="SAM" id="MobiDB-lite"/>
    </source>
</evidence>
<feature type="region of interest" description="Disordered" evidence="1">
    <location>
        <begin position="155"/>
        <end position="180"/>
    </location>
</feature>
<reference evidence="2" key="1">
    <citation type="submission" date="2020-11" db="EMBL/GenBank/DDBJ databases">
        <title>Sequencing the genomes of 1000 actinobacteria strains.</title>
        <authorList>
            <person name="Klenk H.-P."/>
        </authorList>
    </citation>
    <scope>NUCLEOTIDE SEQUENCE</scope>
    <source>
        <strain evidence="2">DSM 45356</strain>
    </source>
</reference>
<dbReference type="AlphaFoldDB" id="A0A8J7GT81"/>